<proteinExistence type="predicted"/>
<comment type="caution">
    <text evidence="1">The sequence shown here is derived from an EMBL/GenBank/DDBJ whole genome shotgun (WGS) entry which is preliminary data.</text>
</comment>
<dbReference type="Proteomes" id="UP000829447">
    <property type="component" value="Linkage Group LG17"/>
</dbReference>
<feature type="non-terminal residue" evidence="1">
    <location>
        <position position="181"/>
    </location>
</feature>
<gene>
    <name evidence="1" type="ORF">PGIGA_G00081830</name>
</gene>
<evidence type="ECO:0000313" key="2">
    <source>
        <dbReference type="Proteomes" id="UP000829447"/>
    </source>
</evidence>
<protein>
    <submittedName>
        <fullName evidence="1">Uncharacterized protein</fullName>
    </submittedName>
</protein>
<sequence>MVGYGYFNLLKMRCFEFSQRMECAERTWWGRCKHSQMTTYALLRDATDYNSTFQGLEDDKLDLSIHHTVSFGDLTVTNDLVMSSDIITEDASEKQSSVSGPQKLSVTVNTSQQPELHEKTESLKAYTIDSSKTETTDSPHITTDSEQRQTTDAPKAETTDSPKTKPTDSPQTQKTDSPKTE</sequence>
<name>A0ACC5XA76_PANGG</name>
<reference evidence="1 2" key="1">
    <citation type="journal article" date="2022" name="bioRxiv">
        <title>An ancient truncated duplication of the anti-Mullerian hormone receptor type 2 gene is a potential conserved master sex determinant in the Pangasiidae catfish family.</title>
        <authorList>
            <person name="Wen M."/>
            <person name="Pan Q."/>
            <person name="Jouanno E."/>
            <person name="Montfort J."/>
            <person name="Zahm M."/>
            <person name="Cabau C."/>
            <person name="Klopp C."/>
            <person name="Iampietro C."/>
            <person name="Roques C."/>
            <person name="Bouchez O."/>
            <person name="Castinel A."/>
            <person name="Donnadieu C."/>
            <person name="Parrinello H."/>
            <person name="Poncet C."/>
            <person name="Belmonte E."/>
            <person name="Gautier V."/>
            <person name="Avarre J.-C."/>
            <person name="Dugue R."/>
            <person name="Gustiano R."/>
            <person name="Ha T.T.T."/>
            <person name="Campet M."/>
            <person name="Sriphairoj K."/>
            <person name="Ribolli J."/>
            <person name="de Almeida F.L."/>
            <person name="Desvignes T."/>
            <person name="Postlethwait J.H."/>
            <person name="Bucao C.F."/>
            <person name="Robinson-Rechavi M."/>
            <person name="Bobe J."/>
            <person name="Herpin A."/>
            <person name="Guiguen Y."/>
        </authorList>
    </citation>
    <scope>NUCLEOTIDE SEQUENCE [LARGE SCALE GENOMIC DNA]</scope>
    <source>
        <strain evidence="1">YG-Dec2019</strain>
    </source>
</reference>
<evidence type="ECO:0000313" key="1">
    <source>
        <dbReference type="EMBL" id="MCI4388117.1"/>
    </source>
</evidence>
<keyword evidence="2" id="KW-1185">Reference proteome</keyword>
<accession>A0ACC5XA76</accession>
<dbReference type="EMBL" id="CM040470">
    <property type="protein sequence ID" value="MCI4388117.1"/>
    <property type="molecule type" value="Genomic_DNA"/>
</dbReference>
<organism evidence="1 2">
    <name type="scientific">Pangasianodon gigas</name>
    <name type="common">Mekong giant catfish</name>
    <name type="synonym">Pangasius gigas</name>
    <dbReference type="NCBI Taxonomy" id="30993"/>
    <lineage>
        <taxon>Eukaryota</taxon>
        <taxon>Metazoa</taxon>
        <taxon>Chordata</taxon>
        <taxon>Craniata</taxon>
        <taxon>Vertebrata</taxon>
        <taxon>Euteleostomi</taxon>
        <taxon>Actinopterygii</taxon>
        <taxon>Neopterygii</taxon>
        <taxon>Teleostei</taxon>
        <taxon>Ostariophysi</taxon>
        <taxon>Siluriformes</taxon>
        <taxon>Pangasiidae</taxon>
        <taxon>Pangasianodon</taxon>
    </lineage>
</organism>